<comment type="function">
    <text evidence="11">Catalyzes the terminal and only committed step in triacylglycerol synthesis by using diacylglycerol and fatty acyl CoA as substrates.</text>
</comment>
<organism evidence="12 13">
    <name type="scientific">Penicillium cinerascens</name>
    <dbReference type="NCBI Taxonomy" id="70096"/>
    <lineage>
        <taxon>Eukaryota</taxon>
        <taxon>Fungi</taxon>
        <taxon>Dikarya</taxon>
        <taxon>Ascomycota</taxon>
        <taxon>Pezizomycotina</taxon>
        <taxon>Eurotiomycetes</taxon>
        <taxon>Eurotiomycetidae</taxon>
        <taxon>Eurotiales</taxon>
        <taxon>Aspergillaceae</taxon>
        <taxon>Penicillium</taxon>
    </lineage>
</organism>
<dbReference type="CDD" id="cd07987">
    <property type="entry name" value="LPLAT_MGAT-like"/>
    <property type="match status" value="1"/>
</dbReference>
<dbReference type="EMBL" id="JAPQKR010000014">
    <property type="protein sequence ID" value="KAJ5197725.1"/>
    <property type="molecule type" value="Genomic_DNA"/>
</dbReference>
<dbReference type="GeneID" id="83181205"/>
<name>A0A9W9MCS8_9EURO</name>
<dbReference type="OrthoDB" id="264532at2759"/>
<keyword evidence="13" id="KW-1185">Reference proteome</keyword>
<evidence type="ECO:0000256" key="9">
    <source>
        <dbReference type="ARBA" id="ARBA00023136"/>
    </source>
</evidence>
<comment type="similarity">
    <text evidence="2 11">Belongs to the diacylglycerol acyltransferase family.</text>
</comment>
<dbReference type="EC" id="2.3.1.20" evidence="11"/>
<comment type="caution">
    <text evidence="12">The sequence shown here is derived from an EMBL/GenBank/DDBJ whole genome shotgun (WGS) entry which is preliminary data.</text>
</comment>
<dbReference type="RefSeq" id="XP_058306153.1">
    <property type="nucleotide sequence ID" value="XM_058453904.1"/>
</dbReference>
<keyword evidence="4" id="KW-0808">Transferase</keyword>
<sequence>MPSADNEFKGHESDGFRKYQFQRLGQALVLMLHTWSVMIAWAIFASLWFLPQGPLLALLYLLHIFLSSAGTSGRLDRRSNRLRCSWFSKAFTSYFPCELHRSAPLPNSRKYVLGYHPHGIICHGAFASFATDVTGFSTLFPGITNVLLTLDSNFKIPIYREYILSMGLGGVSRSSCHEILSQGGSDGRGAGRAITIAVGGARESLLAKPGSMKLFIRGRIGFIRIAIRQGADVVPVLGFGENQLYDRIDSDMPPFVLKLQMLLKDYLGWTLPLFYGRSFFGGGWGFMPHREPLHVVVGRPVEVTQQDNPDASYIEQIHQAYVNEIWRTWNEWKHKLPLNSVSELELL</sequence>
<evidence type="ECO:0000256" key="1">
    <source>
        <dbReference type="ARBA" id="ARBA00004477"/>
    </source>
</evidence>
<dbReference type="GO" id="GO:0006071">
    <property type="term" value="P:glycerol metabolic process"/>
    <property type="evidence" value="ECO:0007669"/>
    <property type="project" value="UniProtKB-UniRule"/>
</dbReference>
<dbReference type="PANTHER" id="PTHR12317:SF61">
    <property type="entry name" value="DIACYLGLYCEROL O-ACYLTRANSFERASE"/>
    <property type="match status" value="1"/>
</dbReference>
<reference evidence="12" key="2">
    <citation type="journal article" date="2023" name="IMA Fungus">
        <title>Comparative genomic study of the Penicillium genus elucidates a diverse pangenome and 15 lateral gene transfer events.</title>
        <authorList>
            <person name="Petersen C."/>
            <person name="Sorensen T."/>
            <person name="Nielsen M.R."/>
            <person name="Sondergaard T.E."/>
            <person name="Sorensen J.L."/>
            <person name="Fitzpatrick D.A."/>
            <person name="Frisvad J.C."/>
            <person name="Nielsen K.L."/>
        </authorList>
    </citation>
    <scope>NUCLEOTIDE SEQUENCE</scope>
    <source>
        <strain evidence="12">IBT 15544</strain>
    </source>
</reference>
<evidence type="ECO:0000256" key="11">
    <source>
        <dbReference type="RuleBase" id="RU367023"/>
    </source>
</evidence>
<dbReference type="GO" id="GO:0004144">
    <property type="term" value="F:diacylglycerol O-acyltransferase activity"/>
    <property type="evidence" value="ECO:0007669"/>
    <property type="project" value="UniProtKB-UniRule"/>
</dbReference>
<dbReference type="PANTHER" id="PTHR12317">
    <property type="entry name" value="DIACYLGLYCEROL O-ACYLTRANSFERASE"/>
    <property type="match status" value="1"/>
</dbReference>
<feature type="transmembrane region" description="Helical" evidence="11">
    <location>
        <begin position="27"/>
        <end position="49"/>
    </location>
</feature>
<comment type="pathway">
    <text evidence="11">Glycerolipid metabolism; triacylglycerol biosynthesis.</text>
</comment>
<evidence type="ECO:0000256" key="3">
    <source>
        <dbReference type="ARBA" id="ARBA00022516"/>
    </source>
</evidence>
<keyword evidence="7 11" id="KW-1133">Transmembrane helix</keyword>
<dbReference type="Pfam" id="PF03982">
    <property type="entry name" value="DAGAT"/>
    <property type="match status" value="1"/>
</dbReference>
<evidence type="ECO:0000256" key="2">
    <source>
        <dbReference type="ARBA" id="ARBA00005420"/>
    </source>
</evidence>
<evidence type="ECO:0000256" key="6">
    <source>
        <dbReference type="ARBA" id="ARBA00022824"/>
    </source>
</evidence>
<evidence type="ECO:0000256" key="7">
    <source>
        <dbReference type="ARBA" id="ARBA00022989"/>
    </source>
</evidence>
<evidence type="ECO:0000313" key="13">
    <source>
        <dbReference type="Proteomes" id="UP001150904"/>
    </source>
</evidence>
<keyword evidence="10 11" id="KW-0012">Acyltransferase</keyword>
<dbReference type="AlphaFoldDB" id="A0A9W9MCS8"/>
<evidence type="ECO:0000256" key="8">
    <source>
        <dbReference type="ARBA" id="ARBA00023098"/>
    </source>
</evidence>
<comment type="catalytic activity">
    <reaction evidence="11">
        <text>an acyl-CoA + a 1,2-diacyl-sn-glycerol = a triacyl-sn-glycerol + CoA</text>
        <dbReference type="Rhea" id="RHEA:10868"/>
        <dbReference type="ChEBI" id="CHEBI:17815"/>
        <dbReference type="ChEBI" id="CHEBI:57287"/>
        <dbReference type="ChEBI" id="CHEBI:58342"/>
        <dbReference type="ChEBI" id="CHEBI:64615"/>
        <dbReference type="EC" id="2.3.1.20"/>
    </reaction>
</comment>
<keyword evidence="5 11" id="KW-0812">Transmembrane</keyword>
<proteinExistence type="inferred from homology"/>
<dbReference type="GO" id="GO:0005789">
    <property type="term" value="C:endoplasmic reticulum membrane"/>
    <property type="evidence" value="ECO:0007669"/>
    <property type="project" value="UniProtKB-SubCell"/>
</dbReference>
<reference evidence="12" key="1">
    <citation type="submission" date="2022-12" db="EMBL/GenBank/DDBJ databases">
        <authorList>
            <person name="Petersen C."/>
        </authorList>
    </citation>
    <scope>NUCLEOTIDE SEQUENCE</scope>
    <source>
        <strain evidence="12">IBT 15544</strain>
    </source>
</reference>
<protein>
    <recommendedName>
        <fullName evidence="11">Diacylglycerol O-acyltransferase</fullName>
        <ecNumber evidence="11">2.3.1.20</ecNumber>
    </recommendedName>
</protein>
<accession>A0A9W9MCS8</accession>
<evidence type="ECO:0000256" key="10">
    <source>
        <dbReference type="ARBA" id="ARBA00023315"/>
    </source>
</evidence>
<keyword evidence="9 11" id="KW-0472">Membrane</keyword>
<comment type="caution">
    <text evidence="11">Lacks conserved residue(s) required for the propagation of feature annotation.</text>
</comment>
<keyword evidence="8 11" id="KW-0443">Lipid metabolism</keyword>
<gene>
    <name evidence="12" type="ORF">N7498_006842</name>
</gene>
<evidence type="ECO:0000313" key="12">
    <source>
        <dbReference type="EMBL" id="KAJ5197725.1"/>
    </source>
</evidence>
<dbReference type="GO" id="GO:0019432">
    <property type="term" value="P:triglyceride biosynthetic process"/>
    <property type="evidence" value="ECO:0007669"/>
    <property type="project" value="UniProtKB-UniRule"/>
</dbReference>
<dbReference type="Proteomes" id="UP001150904">
    <property type="component" value="Unassembled WGS sequence"/>
</dbReference>
<dbReference type="InterPro" id="IPR007130">
    <property type="entry name" value="DAGAT"/>
</dbReference>
<keyword evidence="6 11" id="KW-0256">Endoplasmic reticulum</keyword>
<evidence type="ECO:0000256" key="5">
    <source>
        <dbReference type="ARBA" id="ARBA00022692"/>
    </source>
</evidence>
<evidence type="ECO:0000256" key="4">
    <source>
        <dbReference type="ARBA" id="ARBA00022679"/>
    </source>
</evidence>
<comment type="subcellular location">
    <subcellularLocation>
        <location evidence="1 11">Endoplasmic reticulum membrane</location>
        <topology evidence="1 11">Multi-pass membrane protein</topology>
    </subcellularLocation>
</comment>
<keyword evidence="3 11" id="KW-0444">Lipid biosynthesis</keyword>